<accession>A0A084G7M6</accession>
<dbReference type="Proteomes" id="UP000028545">
    <property type="component" value="Unassembled WGS sequence"/>
</dbReference>
<protein>
    <recommendedName>
        <fullName evidence="1">Heterokaryon incompatibility domain-containing protein</fullName>
    </recommendedName>
</protein>
<reference evidence="2 3" key="1">
    <citation type="journal article" date="2014" name="Genome Announc.">
        <title>Draft genome sequence of the pathogenic fungus Scedosporium apiospermum.</title>
        <authorList>
            <person name="Vandeputte P."/>
            <person name="Ghamrawi S."/>
            <person name="Rechenmann M."/>
            <person name="Iltis A."/>
            <person name="Giraud S."/>
            <person name="Fleury M."/>
            <person name="Thornton C."/>
            <person name="Delhaes L."/>
            <person name="Meyer W."/>
            <person name="Papon N."/>
            <person name="Bouchara J.P."/>
        </authorList>
    </citation>
    <scope>NUCLEOTIDE SEQUENCE [LARGE SCALE GENOMIC DNA]</scope>
    <source>
        <strain evidence="2 3">IHEM 14462</strain>
    </source>
</reference>
<comment type="caution">
    <text evidence="2">The sequence shown here is derived from an EMBL/GenBank/DDBJ whole genome shotgun (WGS) entry which is preliminary data.</text>
</comment>
<dbReference type="RefSeq" id="XP_016643137.1">
    <property type="nucleotide sequence ID" value="XM_016787258.1"/>
</dbReference>
<sequence length="738" mass="83277">MGSNPSKPDRICSSCGKLAPLLERAARTRCFVTPDLRTADVHPGGYDDLDIGIKIGDWRLEDKQRDCALCNMFQASMLTNDSTEIRAFSLLHSLLSPSDYFGHTARGRDFLDWARKDIPYDSSVLVVVPDDFAFRKYRHEIGERAIFDGRYLMCHDLSAQPSPGNRALLEPTHVPRYFTPGTAKPWIEYCVRKHGPCSRLEDVDFLDFELIDCITRRIVPAERAIRRNQPIPEYVALSYVWGKTTKAPPKEQASRKVLPTSSLPRVVSDALLFTKGLGFRYLWVDQYCIDQYDEDKKHGQIQRMNVIYRNAVVTLIAAAEDGQDEGPAGINQPRRTGQRAVVVNNVLLMSPLRPVQDVVRQSRWATRGWTYQEAFLSRRRLIFTRQEVYFECEVMNCRESVSMLLPQAHVANGREILPFLTSGMFGMAQLAAEMRRKRTSWISGVMLDRERAWLMLISCIKEYTARELTYASDSLNAFVGVLRQFETSLRFSEREGSLIASSNTPMRHVWGVPFVTTTAASESIPMSVDPVSLFVCGLCWYHTHATTVAVQRRPDFPSWSWCGWSGAVDGCDDPIEFHRQAGDVLLENPNSSRISPVKYAQQPWHRFAQQPRIIVLNTYAVPNDALTISTLSTTRHRRSKIPIDIFGAKGELFLDDPDIALVDITAKNVDVPIELVVLGTSTISQSSYASTFLLVILWEEGGLACSRIGAMRLHAEQESFRSQGVPGLIHFVDATPLG</sequence>
<dbReference type="OrthoDB" id="5428863at2759"/>
<feature type="domain" description="Heterokaryon incompatibility" evidence="1">
    <location>
        <begin position="234"/>
        <end position="373"/>
    </location>
</feature>
<organism evidence="2 3">
    <name type="scientific">Pseudallescheria apiosperma</name>
    <name type="common">Scedosporium apiospermum</name>
    <dbReference type="NCBI Taxonomy" id="563466"/>
    <lineage>
        <taxon>Eukaryota</taxon>
        <taxon>Fungi</taxon>
        <taxon>Dikarya</taxon>
        <taxon>Ascomycota</taxon>
        <taxon>Pezizomycotina</taxon>
        <taxon>Sordariomycetes</taxon>
        <taxon>Hypocreomycetidae</taxon>
        <taxon>Microascales</taxon>
        <taxon>Microascaceae</taxon>
        <taxon>Scedosporium</taxon>
    </lineage>
</organism>
<dbReference type="KEGG" id="sapo:SAPIO_CDS4792"/>
<dbReference type="GeneID" id="27723864"/>
<evidence type="ECO:0000313" key="3">
    <source>
        <dbReference type="Proteomes" id="UP000028545"/>
    </source>
</evidence>
<dbReference type="HOGENOM" id="CLU_002639_4_4_1"/>
<dbReference type="Pfam" id="PF06985">
    <property type="entry name" value="HET"/>
    <property type="match status" value="1"/>
</dbReference>
<dbReference type="InterPro" id="IPR010730">
    <property type="entry name" value="HET"/>
</dbReference>
<keyword evidence="3" id="KW-1185">Reference proteome</keyword>
<evidence type="ECO:0000313" key="2">
    <source>
        <dbReference type="EMBL" id="KEZ43338.1"/>
    </source>
</evidence>
<gene>
    <name evidence="2" type="ORF">SAPIO_CDS4792</name>
</gene>
<dbReference type="VEuPathDB" id="FungiDB:SAPIO_CDS4792"/>
<evidence type="ECO:0000259" key="1">
    <source>
        <dbReference type="Pfam" id="PF06985"/>
    </source>
</evidence>
<dbReference type="AlphaFoldDB" id="A0A084G7M6"/>
<dbReference type="EMBL" id="JOWA01000094">
    <property type="protein sequence ID" value="KEZ43338.1"/>
    <property type="molecule type" value="Genomic_DNA"/>
</dbReference>
<name>A0A084G7M6_PSEDA</name>
<proteinExistence type="predicted"/>
<dbReference type="PANTHER" id="PTHR33112:SF1">
    <property type="entry name" value="HETEROKARYON INCOMPATIBILITY DOMAIN-CONTAINING PROTEIN"/>
    <property type="match status" value="1"/>
</dbReference>
<dbReference type="PANTHER" id="PTHR33112">
    <property type="entry name" value="DOMAIN PROTEIN, PUTATIVE-RELATED"/>
    <property type="match status" value="1"/>
</dbReference>